<dbReference type="EC" id="4.6.1.16" evidence="2"/>
<dbReference type="InterPro" id="IPR011856">
    <property type="entry name" value="tRNA_endonuc-like_dom_sf"/>
</dbReference>
<dbReference type="Pfam" id="PF01974">
    <property type="entry name" value="tRNA_int_endo"/>
    <property type="match status" value="1"/>
</dbReference>
<protein>
    <recommendedName>
        <fullName evidence="2">tRNA-intron lyase</fullName>
        <ecNumber evidence="2">4.6.1.16</ecNumber>
    </recommendedName>
</protein>
<comment type="catalytic activity">
    <reaction evidence="3">
        <text>pretRNA = a 3'-half-tRNA molecule with a 5'-OH end + a 5'-half-tRNA molecule with a 2',3'-cyclic phosphate end + an intron with a 2',3'-cyclic phosphate and a 5'-hydroxyl terminus.</text>
        <dbReference type="EC" id="4.6.1.16"/>
    </reaction>
</comment>
<accession>A0ABQ6MMI9</accession>
<keyword evidence="7" id="KW-1185">Reference proteome</keyword>
<dbReference type="InterPro" id="IPR006677">
    <property type="entry name" value="tRNA_intron_Endonuc_cat-like"/>
</dbReference>
<sequence>MTLPAPTPASLLRSYYSSLGYRVHSGLQFGVDLVLYADDPSRVHSDFAVVIAPPDANGLDFRRVQSLARAMPDLHKKLVFARAVELPAKAGPGAGERTAWERVTGFAVEELRIMNFHRSFKTKQADKGVGGQKKKQGGGADEGGGKKRKGGGSSAAKATTTTTSAAKEEEGGEGAS</sequence>
<evidence type="ECO:0000256" key="3">
    <source>
        <dbReference type="ARBA" id="ARBA00034031"/>
    </source>
</evidence>
<evidence type="ECO:0000313" key="6">
    <source>
        <dbReference type="EMBL" id="GMI28549.1"/>
    </source>
</evidence>
<comment type="similarity">
    <text evidence="1">Belongs to the tRNA-intron endonuclease family.</text>
</comment>
<name>A0ABQ6MMI9_9STRA</name>
<comment type="caution">
    <text evidence="6">The sequence shown here is derived from an EMBL/GenBank/DDBJ whole genome shotgun (WGS) entry which is preliminary data.</text>
</comment>
<feature type="region of interest" description="Disordered" evidence="4">
    <location>
        <begin position="123"/>
        <end position="176"/>
    </location>
</feature>
<feature type="compositionally biased region" description="Low complexity" evidence="4">
    <location>
        <begin position="154"/>
        <end position="165"/>
    </location>
</feature>
<dbReference type="EMBL" id="BRYB01001558">
    <property type="protein sequence ID" value="GMI28549.1"/>
    <property type="molecule type" value="Genomic_DNA"/>
</dbReference>
<feature type="domain" description="tRNA intron endonuclease catalytic" evidence="5">
    <location>
        <begin position="15"/>
        <end position="81"/>
    </location>
</feature>
<evidence type="ECO:0000256" key="1">
    <source>
        <dbReference type="ARBA" id="ARBA00008078"/>
    </source>
</evidence>
<evidence type="ECO:0000259" key="5">
    <source>
        <dbReference type="Pfam" id="PF01974"/>
    </source>
</evidence>
<organism evidence="6 7">
    <name type="scientific">Tetraparma gracilis</name>
    <dbReference type="NCBI Taxonomy" id="2962635"/>
    <lineage>
        <taxon>Eukaryota</taxon>
        <taxon>Sar</taxon>
        <taxon>Stramenopiles</taxon>
        <taxon>Ochrophyta</taxon>
        <taxon>Bolidophyceae</taxon>
        <taxon>Parmales</taxon>
        <taxon>Triparmaceae</taxon>
        <taxon>Tetraparma</taxon>
    </lineage>
</organism>
<evidence type="ECO:0000256" key="2">
    <source>
        <dbReference type="ARBA" id="ARBA00012573"/>
    </source>
</evidence>
<evidence type="ECO:0000256" key="4">
    <source>
        <dbReference type="SAM" id="MobiDB-lite"/>
    </source>
</evidence>
<dbReference type="Gene3D" id="3.40.1350.10">
    <property type="match status" value="1"/>
</dbReference>
<dbReference type="InterPro" id="IPR036167">
    <property type="entry name" value="tRNA_intron_Endo_cat-like_sf"/>
</dbReference>
<dbReference type="CDD" id="cd22363">
    <property type="entry name" value="tRNA-intron_lyase_C"/>
    <property type="match status" value="1"/>
</dbReference>
<gene>
    <name evidence="6" type="ORF">TeGR_g14330</name>
</gene>
<proteinExistence type="inferred from homology"/>
<dbReference type="Proteomes" id="UP001165060">
    <property type="component" value="Unassembled WGS sequence"/>
</dbReference>
<dbReference type="SUPFAM" id="SSF53032">
    <property type="entry name" value="tRNA-intron endonuclease catalytic domain-like"/>
    <property type="match status" value="1"/>
</dbReference>
<reference evidence="6 7" key="1">
    <citation type="journal article" date="2023" name="Commun. Biol.">
        <title>Genome analysis of Parmales, the sister group of diatoms, reveals the evolutionary specialization of diatoms from phago-mixotrophs to photoautotrophs.</title>
        <authorList>
            <person name="Ban H."/>
            <person name="Sato S."/>
            <person name="Yoshikawa S."/>
            <person name="Yamada K."/>
            <person name="Nakamura Y."/>
            <person name="Ichinomiya M."/>
            <person name="Sato N."/>
            <person name="Blanc-Mathieu R."/>
            <person name="Endo H."/>
            <person name="Kuwata A."/>
            <person name="Ogata H."/>
        </authorList>
    </citation>
    <scope>NUCLEOTIDE SEQUENCE [LARGE SCALE GENOMIC DNA]</scope>
</reference>
<evidence type="ECO:0000313" key="7">
    <source>
        <dbReference type="Proteomes" id="UP001165060"/>
    </source>
</evidence>